<feature type="non-terminal residue" evidence="1">
    <location>
        <position position="82"/>
    </location>
</feature>
<sequence length="82" mass="8831">PGICGDYPFTISLDENDGMQYAVVEYASDSREVDAMATLTCLEGYSPGGSAFGLSGSLELRCGPVVNKENEPEVEWKLEYTG</sequence>
<accession>A0A812JNE1</accession>
<feature type="non-terminal residue" evidence="1">
    <location>
        <position position="1"/>
    </location>
</feature>
<dbReference type="OrthoDB" id="438856at2759"/>
<protein>
    <submittedName>
        <fullName evidence="1">Uncharacterized protein</fullName>
    </submittedName>
</protein>
<dbReference type="EMBL" id="CAJNIZ010002202">
    <property type="protein sequence ID" value="CAE7207396.1"/>
    <property type="molecule type" value="Genomic_DNA"/>
</dbReference>
<reference evidence="1" key="1">
    <citation type="submission" date="2021-02" db="EMBL/GenBank/DDBJ databases">
        <authorList>
            <person name="Dougan E. K."/>
            <person name="Rhodes N."/>
            <person name="Thang M."/>
            <person name="Chan C."/>
        </authorList>
    </citation>
    <scope>NUCLEOTIDE SEQUENCE</scope>
</reference>
<evidence type="ECO:0000313" key="1">
    <source>
        <dbReference type="EMBL" id="CAE7207396.1"/>
    </source>
</evidence>
<gene>
    <name evidence="1" type="ORF">SPIL2461_LOCUS2059</name>
</gene>
<proteinExistence type="predicted"/>
<comment type="caution">
    <text evidence="1">The sequence shown here is derived from an EMBL/GenBank/DDBJ whole genome shotgun (WGS) entry which is preliminary data.</text>
</comment>
<organism evidence="1 2">
    <name type="scientific">Symbiodinium pilosum</name>
    <name type="common">Dinoflagellate</name>
    <dbReference type="NCBI Taxonomy" id="2952"/>
    <lineage>
        <taxon>Eukaryota</taxon>
        <taxon>Sar</taxon>
        <taxon>Alveolata</taxon>
        <taxon>Dinophyceae</taxon>
        <taxon>Suessiales</taxon>
        <taxon>Symbiodiniaceae</taxon>
        <taxon>Symbiodinium</taxon>
    </lineage>
</organism>
<evidence type="ECO:0000313" key="2">
    <source>
        <dbReference type="Proteomes" id="UP000649617"/>
    </source>
</evidence>
<dbReference type="Proteomes" id="UP000649617">
    <property type="component" value="Unassembled WGS sequence"/>
</dbReference>
<name>A0A812JNE1_SYMPI</name>
<keyword evidence="2" id="KW-1185">Reference proteome</keyword>
<dbReference type="AlphaFoldDB" id="A0A812JNE1"/>